<keyword evidence="1" id="KW-0472">Membrane</keyword>
<dbReference type="Proteomes" id="UP000553948">
    <property type="component" value="Unassembled WGS sequence"/>
</dbReference>
<dbReference type="RefSeq" id="WP_176512778.1">
    <property type="nucleotide sequence ID" value="NZ_CP060529.1"/>
</dbReference>
<evidence type="ECO:0000313" key="2">
    <source>
        <dbReference type="EMBL" id="MBA6118471.1"/>
    </source>
</evidence>
<feature type="transmembrane region" description="Helical" evidence="1">
    <location>
        <begin position="231"/>
        <end position="249"/>
    </location>
</feature>
<reference evidence="2 3" key="1">
    <citation type="submission" date="2020-07" db="EMBL/GenBank/DDBJ databases">
        <title>Diversity of carbapenemase encoding genes among Pseudomonas putida group clinical isolates in a tertiary Brazilian hospital.</title>
        <authorList>
            <person name="Alberto-Lei F."/>
            <person name="Nodari C.S."/>
            <person name="Streling A.P."/>
            <person name="Paulino J.T."/>
            <person name="Bessa-Neto F.O."/>
            <person name="Cayo R."/>
            <person name="Gales A.C."/>
        </authorList>
    </citation>
    <scope>NUCLEOTIDE SEQUENCE [LARGE SCALE GENOMIC DNA]</scope>
    <source>
        <strain evidence="2 3">12464</strain>
    </source>
</reference>
<feature type="transmembrane region" description="Helical" evidence="1">
    <location>
        <begin position="130"/>
        <end position="147"/>
    </location>
</feature>
<proteinExistence type="predicted"/>
<feature type="transmembrane region" description="Helical" evidence="1">
    <location>
        <begin position="154"/>
        <end position="172"/>
    </location>
</feature>
<dbReference type="EMBL" id="JACGDG010000022">
    <property type="protein sequence ID" value="MBA6118471.1"/>
    <property type="molecule type" value="Genomic_DNA"/>
</dbReference>
<name>A0A7W2L522_PSEPU</name>
<feature type="transmembrane region" description="Helical" evidence="1">
    <location>
        <begin position="178"/>
        <end position="201"/>
    </location>
</feature>
<accession>A0A7W2L522</accession>
<evidence type="ECO:0000256" key="1">
    <source>
        <dbReference type="SAM" id="Phobius"/>
    </source>
</evidence>
<dbReference type="AlphaFoldDB" id="A0A7W2L522"/>
<protein>
    <recommendedName>
        <fullName evidence="4">Glycosyltransferase RgtA/B/C/D-like domain-containing protein</fullName>
    </recommendedName>
</protein>
<feature type="transmembrane region" description="Helical" evidence="1">
    <location>
        <begin position="341"/>
        <end position="362"/>
    </location>
</feature>
<feature type="transmembrane region" description="Helical" evidence="1">
    <location>
        <begin position="265"/>
        <end position="286"/>
    </location>
</feature>
<comment type="caution">
    <text evidence="2">The sequence shown here is derived from an EMBL/GenBank/DDBJ whole genome shotgun (WGS) entry which is preliminary data.</text>
</comment>
<feature type="transmembrane region" description="Helical" evidence="1">
    <location>
        <begin position="374"/>
        <end position="400"/>
    </location>
</feature>
<evidence type="ECO:0000313" key="3">
    <source>
        <dbReference type="Proteomes" id="UP000553948"/>
    </source>
</evidence>
<sequence length="571" mass="64308">MKWPESLSSVFMANRHVMEAIGQQSRHPAHLVAKGAVLFVAMCFFLYIQFRVQINNGFTTLYGDSYDAAIVVAILEHWINVFSGDSHWSQLYYFYPYQNTLAQTDGYFLIGIIYSVIRLFNTDPFVSSELSNVVVRAIGFLSFFWMLRRVFNIRFGWAVFAAGLFIIANNLTVHGTRVQLATLAFAPFVATLLHQAYLSLVGNEPKRFFTWGSAAGIALGSWALTCFYITWFYIFFTVALGLALLYVATKEQRLRFWHAVKRHKWVVVAVGIVAVVSMLPLLSVYLPKAAESGVRSYGSSQVYAVTVPGILQVGETNILFGELYAKLLKIVAPSYTWSGEYYNTGIAPIIFVLFCFAGWAIYQNRSRSPSGQLMWAIYLASVITWLCVIKIGKVSLWFFVYHLFPGAKALNVIGAYQIFLAFPIVLVVTVYLSKLLPRLPMSIVLILGVLLVGEEMNRSYIALDRQAELAKVSGLTQAPEGCQVFYVGGWPKQESQIDKIYAHNVSAMLIAELLKMPTINGFASFNPPDWNLADPNDGTYDQRVAEYLKKHEIKDVCKLDLVSKQWQEVAH</sequence>
<feature type="transmembrane region" description="Helical" evidence="1">
    <location>
        <begin position="412"/>
        <end position="432"/>
    </location>
</feature>
<gene>
    <name evidence="2" type="ORF">H4C47_22415</name>
</gene>
<keyword evidence="1" id="KW-0812">Transmembrane</keyword>
<evidence type="ECO:0008006" key="4">
    <source>
        <dbReference type="Google" id="ProtNLM"/>
    </source>
</evidence>
<organism evidence="2 3">
    <name type="scientific">Pseudomonas putida</name>
    <name type="common">Arthrobacter siderocapsulatus</name>
    <dbReference type="NCBI Taxonomy" id="303"/>
    <lineage>
        <taxon>Bacteria</taxon>
        <taxon>Pseudomonadati</taxon>
        <taxon>Pseudomonadota</taxon>
        <taxon>Gammaproteobacteria</taxon>
        <taxon>Pseudomonadales</taxon>
        <taxon>Pseudomonadaceae</taxon>
        <taxon>Pseudomonas</taxon>
    </lineage>
</organism>
<keyword evidence="1" id="KW-1133">Transmembrane helix</keyword>
<feature type="transmembrane region" description="Helical" evidence="1">
    <location>
        <begin position="31"/>
        <end position="50"/>
    </location>
</feature>